<feature type="domain" description="Fungal lipase-type" evidence="9">
    <location>
        <begin position="268"/>
        <end position="451"/>
    </location>
</feature>
<sequence>MLGLDPEAETWGYTTVAPGKMIKYLSKGYPLAPGVQITLPPGTNEIYSLPQDPDKNLSPVIYAQAGRQQPPPSTSAKVMATIAEPPAAMEPRAVEAATKIFNALYNAEGDVGKAATALGDGEEAASLRAANRKLDGAIKQLRPKTKTFKTAALGAEGESDKNAHVTAEVDIDEAIALLAKAEAEGDDKSAASTAATTTPQTMTAMGRSTGKVDFDLFWVPLASLVADLVFSELPLSKKPKTGRSAFMGYVAVSQPLDPANPDSERDAVFVWRGTIFKEEWAANFVRDKLVTFNPGLEEEGKCRDAKASEVGVHAGFRDLYMRQAQQPDPRFPAVVPAKLKEPSAPRDVVTQWLKKLQRDYHHYHHSLGGALSTLSAYDIGLQLKDMWADTEEAKAARKGWKTKAKPTVTAITFAAPRVGNLKFRTEFRNELKIKQLRICNVGDIVPKVPGILYNALDFARSLFSEDDKYFYDDNTDSQAVIDKDDAGVKDMDANPPGKFKARWDYRHVGTLLKQAPQPRVYLHFLDKKGVGTTNRNPLLLNKSDHILVDKDYPAKWWHDKMRKGYKLGSDGRWKYTKPITQRPQTRQASAMAAKAMSEAKAKKRKRGR</sequence>
<evidence type="ECO:0000313" key="11">
    <source>
        <dbReference type="Proteomes" id="UP000612055"/>
    </source>
</evidence>
<dbReference type="PANTHER" id="PTHR31403:SF7">
    <property type="entry name" value="PHOSPHOLIPASE A1-IGAMMA3, CHLOROPLASTIC"/>
    <property type="match status" value="1"/>
</dbReference>
<evidence type="ECO:0000256" key="6">
    <source>
        <dbReference type="ARBA" id="ARBA00022963"/>
    </source>
</evidence>
<proteinExistence type="predicted"/>
<feature type="region of interest" description="Disordered" evidence="8">
    <location>
        <begin position="572"/>
        <end position="608"/>
    </location>
</feature>
<dbReference type="PANTHER" id="PTHR31403">
    <property type="entry name" value="PHOSPHOLIPASE A1-IBETA2, CHLOROPLASTIC"/>
    <property type="match status" value="1"/>
</dbReference>
<dbReference type="GO" id="GO:0016042">
    <property type="term" value="P:lipid catabolic process"/>
    <property type="evidence" value="ECO:0007669"/>
    <property type="project" value="UniProtKB-KW"/>
</dbReference>
<comment type="caution">
    <text evidence="10">The sequence shown here is derived from an EMBL/GenBank/DDBJ whole genome shotgun (WGS) entry which is preliminary data.</text>
</comment>
<keyword evidence="11" id="KW-1185">Reference proteome</keyword>
<keyword evidence="5" id="KW-0809">Transit peptide</keyword>
<gene>
    <name evidence="10" type="ORF">HYH03_003104</name>
</gene>
<organism evidence="10 11">
    <name type="scientific">Edaphochlamys debaryana</name>
    <dbReference type="NCBI Taxonomy" id="47281"/>
    <lineage>
        <taxon>Eukaryota</taxon>
        <taxon>Viridiplantae</taxon>
        <taxon>Chlorophyta</taxon>
        <taxon>core chlorophytes</taxon>
        <taxon>Chlorophyceae</taxon>
        <taxon>CS clade</taxon>
        <taxon>Chlamydomonadales</taxon>
        <taxon>Chlamydomonadales incertae sedis</taxon>
        <taxon>Edaphochlamys</taxon>
    </lineage>
</organism>
<evidence type="ECO:0000256" key="4">
    <source>
        <dbReference type="ARBA" id="ARBA00022801"/>
    </source>
</evidence>
<keyword evidence="4" id="KW-0378">Hydrolase</keyword>
<evidence type="ECO:0000256" key="7">
    <source>
        <dbReference type="ARBA" id="ARBA00023098"/>
    </source>
</evidence>
<dbReference type="EMBL" id="JAEHOE010000008">
    <property type="protein sequence ID" value="KAG2498914.1"/>
    <property type="molecule type" value="Genomic_DNA"/>
</dbReference>
<evidence type="ECO:0000313" key="10">
    <source>
        <dbReference type="EMBL" id="KAG2498914.1"/>
    </source>
</evidence>
<protein>
    <recommendedName>
        <fullName evidence="9">Fungal lipase-type domain-containing protein</fullName>
    </recommendedName>
</protein>
<keyword evidence="2" id="KW-0150">Chloroplast</keyword>
<dbReference type="GO" id="GO:0004620">
    <property type="term" value="F:phospholipase activity"/>
    <property type="evidence" value="ECO:0007669"/>
    <property type="project" value="UniProtKB-ARBA"/>
</dbReference>
<comment type="subcellular location">
    <subcellularLocation>
        <location evidence="1">Plastid</location>
        <location evidence="1">Chloroplast</location>
    </subcellularLocation>
</comment>
<feature type="compositionally biased region" description="Polar residues" evidence="8">
    <location>
        <begin position="578"/>
        <end position="587"/>
    </location>
</feature>
<keyword evidence="6" id="KW-0442">Lipid degradation</keyword>
<evidence type="ECO:0000259" key="9">
    <source>
        <dbReference type="Pfam" id="PF01764"/>
    </source>
</evidence>
<evidence type="ECO:0000256" key="8">
    <source>
        <dbReference type="SAM" id="MobiDB-lite"/>
    </source>
</evidence>
<dbReference type="SUPFAM" id="SSF53474">
    <property type="entry name" value="alpha/beta-Hydrolases"/>
    <property type="match status" value="1"/>
</dbReference>
<dbReference type="CDD" id="cd00519">
    <property type="entry name" value="Lipase_3"/>
    <property type="match status" value="1"/>
</dbReference>
<dbReference type="InterPro" id="IPR002921">
    <property type="entry name" value="Fungal_lipase-type"/>
</dbReference>
<dbReference type="Gene3D" id="3.40.50.1820">
    <property type="entry name" value="alpha/beta hydrolase"/>
    <property type="match status" value="1"/>
</dbReference>
<dbReference type="GO" id="GO:0009507">
    <property type="term" value="C:chloroplast"/>
    <property type="evidence" value="ECO:0007669"/>
    <property type="project" value="UniProtKB-SubCell"/>
</dbReference>
<reference evidence="10" key="1">
    <citation type="journal article" date="2020" name="bioRxiv">
        <title>Comparative genomics of Chlamydomonas.</title>
        <authorList>
            <person name="Craig R.J."/>
            <person name="Hasan A.R."/>
            <person name="Ness R.W."/>
            <person name="Keightley P.D."/>
        </authorList>
    </citation>
    <scope>NUCLEOTIDE SEQUENCE</scope>
    <source>
        <strain evidence="10">CCAP 11/70</strain>
    </source>
</reference>
<feature type="compositionally biased region" description="Low complexity" evidence="8">
    <location>
        <begin position="588"/>
        <end position="598"/>
    </location>
</feature>
<evidence type="ECO:0000256" key="1">
    <source>
        <dbReference type="ARBA" id="ARBA00004229"/>
    </source>
</evidence>
<dbReference type="OrthoDB" id="529743at2759"/>
<dbReference type="AlphaFoldDB" id="A0A835YBZ4"/>
<evidence type="ECO:0000256" key="2">
    <source>
        <dbReference type="ARBA" id="ARBA00022528"/>
    </source>
</evidence>
<accession>A0A835YBZ4</accession>
<name>A0A835YBZ4_9CHLO</name>
<dbReference type="InterPro" id="IPR029058">
    <property type="entry name" value="AB_hydrolase_fold"/>
</dbReference>
<keyword evidence="3" id="KW-0934">Plastid</keyword>
<evidence type="ECO:0000256" key="5">
    <source>
        <dbReference type="ARBA" id="ARBA00022946"/>
    </source>
</evidence>
<dbReference type="Proteomes" id="UP000612055">
    <property type="component" value="Unassembled WGS sequence"/>
</dbReference>
<evidence type="ECO:0000256" key="3">
    <source>
        <dbReference type="ARBA" id="ARBA00022640"/>
    </source>
</evidence>
<keyword evidence="7" id="KW-0443">Lipid metabolism</keyword>
<dbReference type="Pfam" id="PF01764">
    <property type="entry name" value="Lipase_3"/>
    <property type="match status" value="1"/>
</dbReference>